<reference evidence="6 7" key="2">
    <citation type="journal article" date="2016" name="FEMS Yeast Res.">
        <title>Curation of the genome annotation of Pichia pastoris (Komagataella phaffii) CBS7435 from gene level to protein function.</title>
        <authorList>
            <person name="Valli M."/>
            <person name="Tatto N.E."/>
            <person name="Peymann A."/>
            <person name="Gruber C."/>
            <person name="Landes N."/>
            <person name="Ekker H."/>
            <person name="Thallinger G.G."/>
            <person name="Mattanovich D."/>
            <person name="Gasser B."/>
            <person name="Graf A.B."/>
        </authorList>
    </citation>
    <scope>GENOME REANNOTATION</scope>
    <source>
        <strain evidence="6 7">ATCC 76273 / CBS 7435 / CECT 11047 / NRRL Y-11430 / Wegner 21-1</strain>
    </source>
</reference>
<dbReference type="Pfam" id="PF04193">
    <property type="entry name" value="PQ-loop"/>
    <property type="match status" value="2"/>
</dbReference>
<dbReference type="PANTHER" id="PTHR16201">
    <property type="entry name" value="SEVEN TRANSMEMBRANE PROTEIN 1-RELATED"/>
    <property type="match status" value="1"/>
</dbReference>
<keyword evidence="4 5" id="KW-0472">Membrane</keyword>
<proteinExistence type="predicted"/>
<feature type="transmembrane region" description="Helical" evidence="5">
    <location>
        <begin position="9"/>
        <end position="28"/>
    </location>
</feature>
<dbReference type="EMBL" id="FR839631">
    <property type="protein sequence ID" value="SCV12364.1"/>
    <property type="molecule type" value="Genomic_DNA"/>
</dbReference>
<evidence type="ECO:0000313" key="6">
    <source>
        <dbReference type="EMBL" id="SCV12364.1"/>
    </source>
</evidence>
<keyword evidence="7" id="KW-1185">Reference proteome</keyword>
<dbReference type="GO" id="GO:0016020">
    <property type="term" value="C:membrane"/>
    <property type="evidence" value="ECO:0007669"/>
    <property type="project" value="UniProtKB-SubCell"/>
</dbReference>
<sequence>MECLVYKDASVVGFVLATLMATGIFLSYVPQHSRIMKRRTSEGLSPFFLLLGTVSAISAFANLLLYSNDGRICCRLGLSDFQCINSQIGMIQVGLQTLGYSLILVLCVYYTRDSLTENQREYAQLLKVYRFFLFYAFLNLFVVVYLIKRKQDTEIFVQFANLSGVFSSLVGGFQYLPQIYTTYKLKHPGSLSIKMMSIQTPGGFVWTASLFLQPNSKWSSWLPYFTAAMAQGILLIMCIYYKHTYNIDELEREQLARITEENLAYTSLETTDDGLLQ</sequence>
<keyword evidence="3 5" id="KW-1133">Transmembrane helix</keyword>
<evidence type="ECO:0000256" key="3">
    <source>
        <dbReference type="ARBA" id="ARBA00022989"/>
    </source>
</evidence>
<feature type="transmembrane region" description="Helical" evidence="5">
    <location>
        <begin position="131"/>
        <end position="147"/>
    </location>
</feature>
<dbReference type="SMART" id="SM00679">
    <property type="entry name" value="CTNS"/>
    <property type="match status" value="2"/>
</dbReference>
<evidence type="ECO:0000256" key="5">
    <source>
        <dbReference type="SAM" id="Phobius"/>
    </source>
</evidence>
<gene>
    <name evidence="6" type="ordered locus">PP7435_Chr4-0438</name>
</gene>
<reference evidence="6 7" key="1">
    <citation type="journal article" date="2011" name="J. Biotechnol.">
        <title>High-quality genome sequence of Pichia pastoris CBS7435.</title>
        <authorList>
            <person name="Kuberl A."/>
            <person name="Schneider J."/>
            <person name="Thallinger G.G."/>
            <person name="Anderl I."/>
            <person name="Wibberg D."/>
            <person name="Hajek T."/>
            <person name="Jaenicke S."/>
            <person name="Brinkrolf K."/>
            <person name="Goesmann A."/>
            <person name="Szczepanowski R."/>
            <person name="Puhler A."/>
            <person name="Schwab H."/>
            <person name="Glieder A."/>
            <person name="Pichler H."/>
        </authorList>
    </citation>
    <scope>NUCLEOTIDE SEQUENCE [LARGE SCALE GENOMIC DNA]</scope>
    <source>
        <strain evidence="7">ATCC 76273 / CBS 7435 / CECT 11047 / NRRL Y-11430 / Wegner 21-1</strain>
    </source>
</reference>
<protein>
    <submittedName>
        <fullName evidence="6">Uncharacterized protein</fullName>
    </submittedName>
</protein>
<feature type="transmembrane region" description="Helical" evidence="5">
    <location>
        <begin position="221"/>
        <end position="241"/>
    </location>
</feature>
<name>A0A1G4KQS8_KOMPC</name>
<feature type="transmembrane region" description="Helical" evidence="5">
    <location>
        <begin position="48"/>
        <end position="67"/>
    </location>
</feature>
<feature type="transmembrane region" description="Helical" evidence="5">
    <location>
        <begin position="88"/>
        <end position="111"/>
    </location>
</feature>
<evidence type="ECO:0000313" key="7">
    <source>
        <dbReference type="Proteomes" id="UP000006853"/>
    </source>
</evidence>
<feature type="transmembrane region" description="Helical" evidence="5">
    <location>
        <begin position="159"/>
        <end position="176"/>
    </location>
</feature>
<keyword evidence="2 5" id="KW-0812">Transmembrane</keyword>
<evidence type="ECO:0000256" key="4">
    <source>
        <dbReference type="ARBA" id="ARBA00023136"/>
    </source>
</evidence>
<dbReference type="Gene3D" id="1.20.1280.290">
    <property type="match status" value="2"/>
</dbReference>
<comment type="subcellular location">
    <subcellularLocation>
        <location evidence="1">Membrane</location>
        <topology evidence="1">Multi-pass membrane protein</topology>
    </subcellularLocation>
</comment>
<dbReference type="InterPro" id="IPR051415">
    <property type="entry name" value="LAAT-1"/>
</dbReference>
<evidence type="ECO:0000256" key="2">
    <source>
        <dbReference type="ARBA" id="ARBA00022692"/>
    </source>
</evidence>
<dbReference type="PANTHER" id="PTHR16201:SF11">
    <property type="entry name" value="PQ-LOOP REPEAT-CONTAINING PROTEIN"/>
    <property type="match status" value="1"/>
</dbReference>
<organism evidence="6 7">
    <name type="scientific">Komagataella phaffii (strain ATCC 76273 / CBS 7435 / CECT 11047 / NRRL Y-11430 / Wegner 21-1)</name>
    <name type="common">Yeast</name>
    <name type="synonym">Pichia pastoris</name>
    <dbReference type="NCBI Taxonomy" id="981350"/>
    <lineage>
        <taxon>Eukaryota</taxon>
        <taxon>Fungi</taxon>
        <taxon>Dikarya</taxon>
        <taxon>Ascomycota</taxon>
        <taxon>Saccharomycotina</taxon>
        <taxon>Pichiomycetes</taxon>
        <taxon>Pichiales</taxon>
        <taxon>Pichiaceae</taxon>
        <taxon>Komagataella</taxon>
    </lineage>
</organism>
<dbReference type="AlphaFoldDB" id="A0A1G4KQS8"/>
<accession>A0A1G4KQS8</accession>
<dbReference type="InterPro" id="IPR006603">
    <property type="entry name" value="PQ-loop_rpt"/>
</dbReference>
<evidence type="ECO:0000256" key="1">
    <source>
        <dbReference type="ARBA" id="ARBA00004141"/>
    </source>
</evidence>
<dbReference type="Proteomes" id="UP000006853">
    <property type="component" value="Chromosome 4"/>
</dbReference>